<dbReference type="VEuPathDB" id="PiroplasmaDB:BEWA_035210"/>
<proteinExistence type="predicted"/>
<reference evidence="3 4" key="1">
    <citation type="journal article" date="2012" name="BMC Genomics">
        <title>Comparative genomic analysis and phylogenetic position of Theileria equi.</title>
        <authorList>
            <person name="Kappmeyer L.S."/>
            <person name="Thiagarajan M."/>
            <person name="Herndon D.R."/>
            <person name="Ramsay J.D."/>
            <person name="Caler E."/>
            <person name="Djikeng A."/>
            <person name="Gillespie J.J."/>
            <person name="Lau A.O."/>
            <person name="Roalson E.H."/>
            <person name="Silva J.C."/>
            <person name="Silva M.G."/>
            <person name="Suarez C.E."/>
            <person name="Ueti M.W."/>
            <person name="Nene V.M."/>
            <person name="Mealey R.H."/>
            <person name="Knowles D.P."/>
            <person name="Brayton K.A."/>
        </authorList>
    </citation>
    <scope>NUCLEOTIDE SEQUENCE [LARGE SCALE GENOMIC DNA]</scope>
    <source>
        <strain evidence="3 4">WA</strain>
    </source>
</reference>
<dbReference type="Proteomes" id="UP000031512">
    <property type="component" value="Unassembled WGS sequence"/>
</dbReference>
<feature type="region of interest" description="Disordered" evidence="1">
    <location>
        <begin position="374"/>
        <end position="433"/>
    </location>
</feature>
<sequence>MKTIAVVWMIFLVRLCHCGDDKGEASGVDSAEPSPAKASGNENTEKCVRYSLTLSEGSTQEDYTPSFTLDITDPYQDSTFCRYHRCNYDGNDIVFIVPNNDISLEKVTYGKGRAWTPHPDEKFDYVKLFLKGGEAYLISIVSKTTTGPSCKWFARRGDVWEGCGRTFREEVDNLKVPVTREMGFVLNIEEDKDTKECAIFDARLLMSNMRLFFSKPGYFATEIRDGDKLMWKRDENSNAICLSCDLHYKKGGPSISVITFVEGGEMKYGYFEKKDGEWRPITSERFDKKVEQARNTRRGSISTFGSISGQNALKNLRSGIRSGWNDLTSKLSSKGTMTMYVERLRKLKTSSGSAGEADAGEQNTENDACASAQDFTEQNKRSSKYGDFEAPESPQSPSTDSSVEKDTRPKERPMGKPAPIAKPKRNPRNIKKSKSLRNSDEVFTFSTFCIDISIQNEAIYNSFYYHCEGVQTVFVLPREGIKVTRIVNAEEEVWMAKPGEILEYAKLYLNELCKHEFTFVASSVSNTLNKRNYERKDDRWEEMPDLCLEKMKSITEDNTAEQITIDIEDENDTDQCTIFETSLLHVSFRSYIPKDSYCATEVVHGQTTLWKAESSNDKCQLSTAYLKEGSLSLLVITINNAQEKTQRYFEKDENGWKSIDKETFDKKRDELTQYEKTIAKSL</sequence>
<feature type="compositionally biased region" description="Basic and acidic residues" evidence="1">
    <location>
        <begin position="402"/>
        <end position="414"/>
    </location>
</feature>
<feature type="compositionally biased region" description="Basic and acidic residues" evidence="1">
    <location>
        <begin position="377"/>
        <end position="387"/>
    </location>
</feature>
<evidence type="ECO:0000256" key="2">
    <source>
        <dbReference type="SAM" id="SignalP"/>
    </source>
</evidence>
<feature type="compositionally biased region" description="Basic residues" evidence="1">
    <location>
        <begin position="422"/>
        <end position="433"/>
    </location>
</feature>
<evidence type="ECO:0008006" key="5">
    <source>
        <dbReference type="Google" id="ProtNLM"/>
    </source>
</evidence>
<dbReference type="InterPro" id="IPR007480">
    <property type="entry name" value="DUF529"/>
</dbReference>
<dbReference type="AlphaFoldDB" id="L1LE09"/>
<protein>
    <recommendedName>
        <fullName evidence="5">Signal peptide containing protein</fullName>
    </recommendedName>
</protein>
<accession>L1LE09</accession>
<organism evidence="3 4">
    <name type="scientific">Theileria equi strain WA</name>
    <dbReference type="NCBI Taxonomy" id="1537102"/>
    <lineage>
        <taxon>Eukaryota</taxon>
        <taxon>Sar</taxon>
        <taxon>Alveolata</taxon>
        <taxon>Apicomplexa</taxon>
        <taxon>Aconoidasida</taxon>
        <taxon>Piroplasmida</taxon>
        <taxon>Theileriidae</taxon>
        <taxon>Theileria</taxon>
    </lineage>
</organism>
<feature type="signal peptide" evidence="2">
    <location>
        <begin position="1"/>
        <end position="18"/>
    </location>
</feature>
<dbReference type="KEGG" id="beq:BEWA_035210"/>
<keyword evidence="4" id="KW-1185">Reference proteome</keyword>
<gene>
    <name evidence="3" type="ORF">BEWA_035210</name>
</gene>
<name>L1LE09_THEEQ</name>
<feature type="chain" id="PRO_5003952598" description="Signal peptide containing protein" evidence="2">
    <location>
        <begin position="19"/>
        <end position="682"/>
    </location>
</feature>
<keyword evidence="2" id="KW-0732">Signal</keyword>
<dbReference type="GeneID" id="15807889"/>
<dbReference type="RefSeq" id="XP_004832937.1">
    <property type="nucleotide sequence ID" value="XM_004832880.1"/>
</dbReference>
<comment type="caution">
    <text evidence="3">The sequence shown here is derived from an EMBL/GenBank/DDBJ whole genome shotgun (WGS) entry which is preliminary data.</text>
</comment>
<evidence type="ECO:0000256" key="1">
    <source>
        <dbReference type="SAM" id="MobiDB-lite"/>
    </source>
</evidence>
<dbReference type="EMBL" id="ACOU01000002">
    <property type="protein sequence ID" value="EKX73485.1"/>
    <property type="molecule type" value="Genomic_DNA"/>
</dbReference>
<evidence type="ECO:0000313" key="4">
    <source>
        <dbReference type="Proteomes" id="UP000031512"/>
    </source>
</evidence>
<evidence type="ECO:0000313" key="3">
    <source>
        <dbReference type="EMBL" id="EKX73485.1"/>
    </source>
</evidence>
<dbReference type="Pfam" id="PF04385">
    <property type="entry name" value="FAINT"/>
    <property type="match status" value="1"/>
</dbReference>